<proteinExistence type="predicted"/>
<dbReference type="SMART" id="SM00331">
    <property type="entry name" value="PP2C_SIG"/>
    <property type="match status" value="1"/>
</dbReference>
<name>A0A6J6RL99_9ZZZZ</name>
<protein>
    <submittedName>
        <fullName evidence="4">Unannotated protein</fullName>
    </submittedName>
</protein>
<dbReference type="SMART" id="SM00065">
    <property type="entry name" value="GAF"/>
    <property type="match status" value="2"/>
</dbReference>
<feature type="domain" description="GAF" evidence="2">
    <location>
        <begin position="8"/>
        <end position="154"/>
    </location>
</feature>
<dbReference type="GO" id="GO:0016791">
    <property type="term" value="F:phosphatase activity"/>
    <property type="evidence" value="ECO:0007669"/>
    <property type="project" value="TreeGrafter"/>
</dbReference>
<dbReference type="InterPro" id="IPR001932">
    <property type="entry name" value="PPM-type_phosphatase-like_dom"/>
</dbReference>
<dbReference type="Gene3D" id="3.60.40.10">
    <property type="entry name" value="PPM-type phosphatase domain"/>
    <property type="match status" value="1"/>
</dbReference>
<evidence type="ECO:0000259" key="3">
    <source>
        <dbReference type="SMART" id="SM00331"/>
    </source>
</evidence>
<organism evidence="4">
    <name type="scientific">freshwater metagenome</name>
    <dbReference type="NCBI Taxonomy" id="449393"/>
    <lineage>
        <taxon>unclassified sequences</taxon>
        <taxon>metagenomes</taxon>
        <taxon>ecological metagenomes</taxon>
    </lineage>
</organism>
<evidence type="ECO:0000313" key="4">
    <source>
        <dbReference type="EMBL" id="CAB4723438.1"/>
    </source>
</evidence>
<dbReference type="Gene3D" id="3.30.450.40">
    <property type="match status" value="2"/>
</dbReference>
<feature type="domain" description="GAF" evidence="2">
    <location>
        <begin position="178"/>
        <end position="333"/>
    </location>
</feature>
<dbReference type="PANTHER" id="PTHR43156">
    <property type="entry name" value="STAGE II SPORULATION PROTEIN E-RELATED"/>
    <property type="match status" value="1"/>
</dbReference>
<evidence type="ECO:0000259" key="2">
    <source>
        <dbReference type="SMART" id="SM00065"/>
    </source>
</evidence>
<dbReference type="SUPFAM" id="SSF55781">
    <property type="entry name" value="GAF domain-like"/>
    <property type="match status" value="2"/>
</dbReference>
<dbReference type="InterPro" id="IPR036457">
    <property type="entry name" value="PPM-type-like_dom_sf"/>
</dbReference>
<dbReference type="InterPro" id="IPR052016">
    <property type="entry name" value="Bact_Sigma-Reg"/>
</dbReference>
<gene>
    <name evidence="4" type="ORF">UFOPK2579_02142</name>
</gene>
<keyword evidence="1" id="KW-0378">Hydrolase</keyword>
<reference evidence="4" key="1">
    <citation type="submission" date="2020-05" db="EMBL/GenBank/DDBJ databases">
        <authorList>
            <person name="Chiriac C."/>
            <person name="Salcher M."/>
            <person name="Ghai R."/>
            <person name="Kavagutti S V."/>
        </authorList>
    </citation>
    <scope>NUCLEOTIDE SEQUENCE</scope>
</reference>
<dbReference type="SUPFAM" id="SSF81606">
    <property type="entry name" value="PP2C-like"/>
    <property type="match status" value="1"/>
</dbReference>
<dbReference type="EMBL" id="CAEZXR010000295">
    <property type="protein sequence ID" value="CAB4723438.1"/>
    <property type="molecule type" value="Genomic_DNA"/>
</dbReference>
<dbReference type="Pfam" id="PF07228">
    <property type="entry name" value="SpoIIE"/>
    <property type="match status" value="1"/>
</dbReference>
<dbReference type="Pfam" id="PF13185">
    <property type="entry name" value="GAF_2"/>
    <property type="match status" value="1"/>
</dbReference>
<dbReference type="InterPro" id="IPR003018">
    <property type="entry name" value="GAF"/>
</dbReference>
<dbReference type="AlphaFoldDB" id="A0A6J6RL99"/>
<accession>A0A6J6RL99</accession>
<sequence length="576" mass="61717">MTSTITEGVDTSFDRYARMVRRALGVPVALVSLVEAERQVFVGAEGLPSPVDVVRETPLSHSFCQWVVKDEAPVVTSDARLDERLHSNLAIPELGVVAYAGWPVTDHTGAVIGSLCAIDDQPREWTDGDLATLEDLAAACSTELAQRGLRDQAATGARHAEELSHRSRVLLALSEALSSTYTLGEVATAVQQVSLTHLGCLRAGIWLTDGPDATTLRFLPPTGAEEWESAAINAALALDRTNPLGDALLANEPILFATAEQQNAIYTQLDLRAQVGRSRAFWPLAARGRAFGAMALIWDDERVLSADERTTIGALSSYAAQAIQRALLVQEQLDALITLQSALLPGLPDVGHLELAARYRPAAARDQVGGDWYDAVVMPSGATNLMIGDVVGHDIAAAATMGQMRNMLRAIAWSVDDAPSQNVTRLDQALVDLEVDGMASLVYARIEPTAEGADGPHQLRWTSAGHPPPVVVDPEGTARFLDEGAADLMVGVDPSSARTDRRTDIEAGSTLLLYTDGLVERRTEHLDGGLARLLTAIERHHDQPVGAFLDRVLTDLIDARLDDDVAVLAVRFAAPS</sequence>
<dbReference type="Pfam" id="PF01590">
    <property type="entry name" value="GAF"/>
    <property type="match status" value="1"/>
</dbReference>
<evidence type="ECO:0000256" key="1">
    <source>
        <dbReference type="ARBA" id="ARBA00022801"/>
    </source>
</evidence>
<dbReference type="InterPro" id="IPR029016">
    <property type="entry name" value="GAF-like_dom_sf"/>
</dbReference>
<feature type="domain" description="PPM-type phosphatase" evidence="3">
    <location>
        <begin position="350"/>
        <end position="572"/>
    </location>
</feature>
<dbReference type="PANTHER" id="PTHR43156:SF2">
    <property type="entry name" value="STAGE II SPORULATION PROTEIN E"/>
    <property type="match status" value="1"/>
</dbReference>